<dbReference type="RefSeq" id="WP_006978956.1">
    <property type="nucleotide sequence ID" value="NZ_ABVL01000003.1"/>
</dbReference>
<dbReference type="eggNOG" id="COG1595">
    <property type="taxonomic scope" value="Bacteria"/>
</dbReference>
<evidence type="ECO:0000259" key="7">
    <source>
        <dbReference type="Pfam" id="PF04542"/>
    </source>
</evidence>
<dbReference type="InParanoid" id="B4CX17"/>
<keyword evidence="2" id="KW-0805">Transcription regulation</keyword>
<evidence type="ECO:0000313" key="10">
    <source>
        <dbReference type="Proteomes" id="UP000005824"/>
    </source>
</evidence>
<proteinExistence type="inferred from homology"/>
<dbReference type="InterPro" id="IPR039425">
    <property type="entry name" value="RNA_pol_sigma-70-like"/>
</dbReference>
<feature type="transmembrane region" description="Helical" evidence="6">
    <location>
        <begin position="423"/>
        <end position="448"/>
    </location>
</feature>
<feature type="domain" description="RNA polymerase sigma factor 70 region 4 type 2" evidence="8">
    <location>
        <begin position="134"/>
        <end position="185"/>
    </location>
</feature>
<dbReference type="GO" id="GO:0003677">
    <property type="term" value="F:DNA binding"/>
    <property type="evidence" value="ECO:0007669"/>
    <property type="project" value="InterPro"/>
</dbReference>
<evidence type="ECO:0000256" key="1">
    <source>
        <dbReference type="ARBA" id="ARBA00010641"/>
    </source>
</evidence>
<evidence type="ECO:0000256" key="2">
    <source>
        <dbReference type="ARBA" id="ARBA00023015"/>
    </source>
</evidence>
<feature type="transmembrane region" description="Helical" evidence="6">
    <location>
        <begin position="283"/>
        <end position="301"/>
    </location>
</feature>
<dbReference type="SUPFAM" id="SSF88946">
    <property type="entry name" value="Sigma2 domain of RNA polymerase sigma factors"/>
    <property type="match status" value="1"/>
</dbReference>
<feature type="transmembrane region" description="Helical" evidence="6">
    <location>
        <begin position="242"/>
        <end position="263"/>
    </location>
</feature>
<evidence type="ECO:0000256" key="3">
    <source>
        <dbReference type="ARBA" id="ARBA00023082"/>
    </source>
</evidence>
<dbReference type="AlphaFoldDB" id="B4CX17"/>
<dbReference type="PANTHER" id="PTHR43133:SF51">
    <property type="entry name" value="RNA POLYMERASE SIGMA FACTOR"/>
    <property type="match status" value="1"/>
</dbReference>
<keyword evidence="10" id="KW-1185">Reference proteome</keyword>
<evidence type="ECO:0000259" key="8">
    <source>
        <dbReference type="Pfam" id="PF08281"/>
    </source>
</evidence>
<gene>
    <name evidence="9" type="ORF">CfE428DRAFT_1630</name>
</gene>
<dbReference type="InterPro" id="IPR013324">
    <property type="entry name" value="RNA_pol_sigma_r3/r4-like"/>
</dbReference>
<feature type="transmembrane region" description="Helical" evidence="6">
    <location>
        <begin position="205"/>
        <end position="230"/>
    </location>
</feature>
<sequence length="549" mass="59854">MIHLDPMPTAAATAPHDADLVQRCLVDGAPAFAEIVTRYQTLICSLTYNATGSLSRSEDLAQEVFFVAWKELRQLREPEKLRPWLCGIARRLSANTRRREGREPACAAEELQDEHHVPTPGPADQAISREEEAILWRSLERIPETYREPLILFYREEQSVEQVAAALELTEDAAKQRLSRGRKLLQEQVARFVEGALRMSTPGRAFTLGVIAALPLVKTSATAATLGTAAVKTGASATSVGWLSFLALLIGPLAGCLGAWFGVRASLDAAETEEERRLIRRQASAMVWLVIAFLVLMGFAMPFEYRIWHERTGLAVALGSLLPLLYVVALTVMILRFRRAHLRVRAAQAAHRSPEATARAAEVWRTFEYISPWKFLGLPLLHIRTGRPYGTKLRPAIGWIAIGDVAIGVLLSIGGFAVGGISIGGFSLGLMAMGGVSLGAVAFAGLAIGLYGATGGLAIGYFAHGGTALGWHAAEGGMAAARDFAVGQSAWAAHANDAAAREADRSIAFFYYANWLMRHPLLFSIAWCPVWLMVWQAHRARRVLKQKSV</sequence>
<reference evidence="9 10" key="1">
    <citation type="journal article" date="2011" name="J. Bacteriol.">
        <title>Genome sequence of Chthoniobacter flavus Ellin428, an aerobic heterotrophic soil bacterium.</title>
        <authorList>
            <person name="Kant R."/>
            <person name="van Passel M.W."/>
            <person name="Palva A."/>
            <person name="Lucas S."/>
            <person name="Lapidus A."/>
            <person name="Glavina Del Rio T."/>
            <person name="Dalin E."/>
            <person name="Tice H."/>
            <person name="Bruce D."/>
            <person name="Goodwin L."/>
            <person name="Pitluck S."/>
            <person name="Larimer F.W."/>
            <person name="Land M.L."/>
            <person name="Hauser L."/>
            <person name="Sangwan P."/>
            <person name="de Vos W.M."/>
            <person name="Janssen P.H."/>
            <person name="Smidt H."/>
        </authorList>
    </citation>
    <scope>NUCLEOTIDE SEQUENCE [LARGE SCALE GENOMIC DNA]</scope>
    <source>
        <strain evidence="9 10">Ellin428</strain>
    </source>
</reference>
<accession>B4CX17</accession>
<dbReference type="NCBIfam" id="TIGR02937">
    <property type="entry name" value="sigma70-ECF"/>
    <property type="match status" value="1"/>
</dbReference>
<dbReference type="Pfam" id="PF04542">
    <property type="entry name" value="Sigma70_r2"/>
    <property type="match status" value="1"/>
</dbReference>
<evidence type="ECO:0000256" key="5">
    <source>
        <dbReference type="SAM" id="MobiDB-lite"/>
    </source>
</evidence>
<feature type="domain" description="RNA polymerase sigma-70 region 2" evidence="7">
    <location>
        <begin position="36"/>
        <end position="102"/>
    </location>
</feature>
<organism evidence="9 10">
    <name type="scientific">Chthoniobacter flavus Ellin428</name>
    <dbReference type="NCBI Taxonomy" id="497964"/>
    <lineage>
        <taxon>Bacteria</taxon>
        <taxon>Pseudomonadati</taxon>
        <taxon>Verrucomicrobiota</taxon>
        <taxon>Spartobacteria</taxon>
        <taxon>Chthoniobacterales</taxon>
        <taxon>Chthoniobacteraceae</taxon>
        <taxon>Chthoniobacter</taxon>
    </lineage>
</organism>
<keyword evidence="6" id="KW-0472">Membrane</keyword>
<evidence type="ECO:0000256" key="4">
    <source>
        <dbReference type="ARBA" id="ARBA00023163"/>
    </source>
</evidence>
<dbReference type="PANTHER" id="PTHR43133">
    <property type="entry name" value="RNA POLYMERASE ECF-TYPE SIGMA FACTO"/>
    <property type="match status" value="1"/>
</dbReference>
<dbReference type="STRING" id="497964.CfE428DRAFT_1630"/>
<keyword evidence="6" id="KW-1133">Transmembrane helix</keyword>
<dbReference type="InterPro" id="IPR013249">
    <property type="entry name" value="RNA_pol_sigma70_r4_t2"/>
</dbReference>
<dbReference type="CDD" id="cd06171">
    <property type="entry name" value="Sigma70_r4"/>
    <property type="match status" value="1"/>
</dbReference>
<dbReference type="Pfam" id="PF08281">
    <property type="entry name" value="Sigma70_r4_2"/>
    <property type="match status" value="1"/>
</dbReference>
<protein>
    <submittedName>
        <fullName evidence="9">RNA polymerase, sigma-24 subunit, ECF subfamily</fullName>
    </submittedName>
</protein>
<dbReference type="GO" id="GO:0006352">
    <property type="term" value="P:DNA-templated transcription initiation"/>
    <property type="evidence" value="ECO:0007669"/>
    <property type="project" value="InterPro"/>
</dbReference>
<dbReference type="InterPro" id="IPR007627">
    <property type="entry name" value="RNA_pol_sigma70_r2"/>
</dbReference>
<dbReference type="GO" id="GO:0016987">
    <property type="term" value="F:sigma factor activity"/>
    <property type="evidence" value="ECO:0007669"/>
    <property type="project" value="UniProtKB-KW"/>
</dbReference>
<name>B4CX17_9BACT</name>
<feature type="transmembrane region" description="Helical" evidence="6">
    <location>
        <begin position="521"/>
        <end position="538"/>
    </location>
</feature>
<dbReference type="Proteomes" id="UP000005824">
    <property type="component" value="Unassembled WGS sequence"/>
</dbReference>
<dbReference type="Gene3D" id="1.10.1740.10">
    <property type="match status" value="1"/>
</dbReference>
<feature type="transmembrane region" description="Helical" evidence="6">
    <location>
        <begin position="455"/>
        <end position="474"/>
    </location>
</feature>
<feature type="transmembrane region" description="Helical" evidence="6">
    <location>
        <begin position="313"/>
        <end position="335"/>
    </location>
</feature>
<keyword evidence="3" id="KW-0731">Sigma factor</keyword>
<evidence type="ECO:0000313" key="9">
    <source>
        <dbReference type="EMBL" id="EDY21337.1"/>
    </source>
</evidence>
<feature type="region of interest" description="Disordered" evidence="5">
    <location>
        <begin position="99"/>
        <end position="124"/>
    </location>
</feature>
<dbReference type="InterPro" id="IPR014284">
    <property type="entry name" value="RNA_pol_sigma-70_dom"/>
</dbReference>
<evidence type="ECO:0000256" key="6">
    <source>
        <dbReference type="SAM" id="Phobius"/>
    </source>
</evidence>
<keyword evidence="6" id="KW-0812">Transmembrane</keyword>
<comment type="caution">
    <text evidence="9">The sequence shown here is derived from an EMBL/GenBank/DDBJ whole genome shotgun (WGS) entry which is preliminary data.</text>
</comment>
<dbReference type="SUPFAM" id="SSF88659">
    <property type="entry name" value="Sigma3 and sigma4 domains of RNA polymerase sigma factors"/>
    <property type="match status" value="1"/>
</dbReference>
<dbReference type="InterPro" id="IPR013325">
    <property type="entry name" value="RNA_pol_sigma_r2"/>
</dbReference>
<keyword evidence="4" id="KW-0804">Transcription</keyword>
<feature type="transmembrane region" description="Helical" evidence="6">
    <location>
        <begin position="396"/>
        <end position="417"/>
    </location>
</feature>
<dbReference type="InterPro" id="IPR036388">
    <property type="entry name" value="WH-like_DNA-bd_sf"/>
</dbReference>
<dbReference type="Gene3D" id="1.10.10.10">
    <property type="entry name" value="Winged helix-like DNA-binding domain superfamily/Winged helix DNA-binding domain"/>
    <property type="match status" value="1"/>
</dbReference>
<comment type="similarity">
    <text evidence="1">Belongs to the sigma-70 factor family. ECF subfamily.</text>
</comment>
<dbReference type="EMBL" id="ABVL01000003">
    <property type="protein sequence ID" value="EDY21337.1"/>
    <property type="molecule type" value="Genomic_DNA"/>
</dbReference>